<sequence>MNNRATMNDLARAVGNEVFGLVNMLTQEKMTVSAARNYFYGYVTGGMDLLAVTMNYTDEEAEKLKKMLIELFGNLLIDDDIQTVQNGSLDRDSYLATIDSKITTLIKAIVTASTH</sequence>
<gene>
    <name evidence="1" type="ORF">AYR63_12990</name>
</gene>
<protein>
    <submittedName>
        <fullName evidence="1">Uncharacterized protein</fullName>
    </submittedName>
</protein>
<dbReference type="Proteomes" id="UP000093267">
    <property type="component" value="Chromosome"/>
</dbReference>
<dbReference type="RefSeq" id="WP_054712634.1">
    <property type="nucleotide sequence ID" value="NZ_CP014912.1"/>
</dbReference>
<organism evidence="1 2">
    <name type="scientific">Secundilactobacillus paracollinoides</name>
    <dbReference type="NCBI Taxonomy" id="240427"/>
    <lineage>
        <taxon>Bacteria</taxon>
        <taxon>Bacillati</taxon>
        <taxon>Bacillota</taxon>
        <taxon>Bacilli</taxon>
        <taxon>Lactobacillales</taxon>
        <taxon>Lactobacillaceae</taxon>
        <taxon>Secundilactobacillus</taxon>
    </lineage>
</organism>
<reference evidence="1 2" key="1">
    <citation type="submission" date="2016-03" db="EMBL/GenBank/DDBJ databases">
        <title>Pediococcus and Lactobacillus from brewery environment - whole genome sequencing and assembly.</title>
        <authorList>
            <person name="Behr J."/>
            <person name="Geissler A.J."/>
            <person name="Vogel R.F."/>
        </authorList>
    </citation>
    <scope>NUCLEOTIDE SEQUENCE [LARGE SCALE GENOMIC DNA]</scope>
    <source>
        <strain evidence="1 2">TMW 1.1995</strain>
    </source>
</reference>
<evidence type="ECO:0000313" key="1">
    <source>
        <dbReference type="EMBL" id="ANZ67964.1"/>
    </source>
</evidence>
<dbReference type="EMBL" id="CP014924">
    <property type="protein sequence ID" value="ANZ67964.1"/>
    <property type="molecule type" value="Genomic_DNA"/>
</dbReference>
<proteinExistence type="predicted"/>
<dbReference type="AlphaFoldDB" id="A0A1B2J0U8"/>
<keyword evidence="2" id="KW-1185">Reference proteome</keyword>
<dbReference type="KEGG" id="lpd:AYR62_06090"/>
<evidence type="ECO:0000313" key="2">
    <source>
        <dbReference type="Proteomes" id="UP000093267"/>
    </source>
</evidence>
<name>A0A1B2J0U8_9LACO</name>
<accession>A0A1B2J0U8</accession>